<feature type="region of interest" description="Disordered" evidence="4">
    <location>
        <begin position="128"/>
        <end position="158"/>
    </location>
</feature>
<dbReference type="PANTHER" id="PTHR10795">
    <property type="entry name" value="PROPROTEIN CONVERTASE SUBTILISIN/KEXIN"/>
    <property type="match status" value="1"/>
</dbReference>
<keyword evidence="2" id="KW-0732">Signal</keyword>
<comment type="caution">
    <text evidence="5">The sequence shown here is derived from an EMBL/GenBank/DDBJ whole genome shotgun (WGS) entry which is preliminary data.</text>
</comment>
<evidence type="ECO:0000256" key="1">
    <source>
        <dbReference type="ARBA" id="ARBA00011073"/>
    </source>
</evidence>
<dbReference type="OrthoDB" id="784830at2759"/>
<organism evidence="5 6">
    <name type="scientific">Vanilla planifolia</name>
    <name type="common">Vanilla</name>
    <dbReference type="NCBI Taxonomy" id="51239"/>
    <lineage>
        <taxon>Eukaryota</taxon>
        <taxon>Viridiplantae</taxon>
        <taxon>Streptophyta</taxon>
        <taxon>Embryophyta</taxon>
        <taxon>Tracheophyta</taxon>
        <taxon>Spermatophyta</taxon>
        <taxon>Magnoliopsida</taxon>
        <taxon>Liliopsida</taxon>
        <taxon>Asparagales</taxon>
        <taxon>Orchidaceae</taxon>
        <taxon>Vanilloideae</taxon>
        <taxon>Vanilleae</taxon>
        <taxon>Vanilla</taxon>
    </lineage>
</organism>
<dbReference type="Proteomes" id="UP000639772">
    <property type="component" value="Chromosome 7"/>
</dbReference>
<reference evidence="5 6" key="1">
    <citation type="journal article" date="2020" name="Nat. Food">
        <title>A phased Vanilla planifolia genome enables genetic improvement of flavour and production.</title>
        <authorList>
            <person name="Hasing T."/>
            <person name="Tang H."/>
            <person name="Brym M."/>
            <person name="Khazi F."/>
            <person name="Huang T."/>
            <person name="Chambers A.H."/>
        </authorList>
    </citation>
    <scope>NUCLEOTIDE SEQUENCE [LARGE SCALE GENOMIC DNA]</scope>
    <source>
        <tissue evidence="5">Leaf</tissue>
    </source>
</reference>
<protein>
    <recommendedName>
        <fullName evidence="7">Peptidase S8/S53 domain-containing protein</fullName>
    </recommendedName>
</protein>
<dbReference type="InterPro" id="IPR036852">
    <property type="entry name" value="Peptidase_S8/S53_dom_sf"/>
</dbReference>
<feature type="compositionally biased region" description="Polar residues" evidence="4">
    <location>
        <begin position="315"/>
        <end position="327"/>
    </location>
</feature>
<dbReference type="SUPFAM" id="SSF52743">
    <property type="entry name" value="Subtilisin-like"/>
    <property type="match status" value="1"/>
</dbReference>
<dbReference type="EMBL" id="JADCNM010000007">
    <property type="protein sequence ID" value="KAG0474289.1"/>
    <property type="molecule type" value="Genomic_DNA"/>
</dbReference>
<name>A0A835QKI5_VANPL</name>
<dbReference type="PRINTS" id="PR00723">
    <property type="entry name" value="SUBTILISIN"/>
</dbReference>
<evidence type="ECO:0000256" key="2">
    <source>
        <dbReference type="ARBA" id="ARBA00022729"/>
    </source>
</evidence>
<proteinExistence type="inferred from homology"/>
<comment type="similarity">
    <text evidence="1">Belongs to the peptidase S8 family.</text>
</comment>
<dbReference type="Gene3D" id="3.40.50.200">
    <property type="entry name" value="Peptidase S8/S53 domain"/>
    <property type="match status" value="1"/>
</dbReference>
<dbReference type="InterPro" id="IPR015500">
    <property type="entry name" value="Peptidase_S8_subtilisin-rel"/>
</dbReference>
<accession>A0A835QKI5</accession>
<dbReference type="GO" id="GO:0004252">
    <property type="term" value="F:serine-type endopeptidase activity"/>
    <property type="evidence" value="ECO:0007669"/>
    <property type="project" value="InterPro"/>
</dbReference>
<keyword evidence="3" id="KW-0378">Hydrolase</keyword>
<dbReference type="InterPro" id="IPR023827">
    <property type="entry name" value="Peptidase_S8_Asp-AS"/>
</dbReference>
<evidence type="ECO:0000313" key="5">
    <source>
        <dbReference type="EMBL" id="KAG0474289.1"/>
    </source>
</evidence>
<dbReference type="GO" id="GO:0006508">
    <property type="term" value="P:proteolysis"/>
    <property type="evidence" value="ECO:0007669"/>
    <property type="project" value="InterPro"/>
</dbReference>
<dbReference type="PROSITE" id="PS00136">
    <property type="entry name" value="SUBTILASE_ASP"/>
    <property type="match status" value="1"/>
</dbReference>
<evidence type="ECO:0000313" key="6">
    <source>
        <dbReference type="Proteomes" id="UP000639772"/>
    </source>
</evidence>
<dbReference type="AlphaFoldDB" id="A0A835QKI5"/>
<evidence type="ECO:0000256" key="3">
    <source>
        <dbReference type="ARBA" id="ARBA00022801"/>
    </source>
</evidence>
<gene>
    <name evidence="5" type="ORF">HPP92_013975</name>
</gene>
<evidence type="ECO:0000256" key="4">
    <source>
        <dbReference type="SAM" id="MobiDB-lite"/>
    </source>
</evidence>
<sequence>MSYQTSSLPLATTRTLQFLGLTSSPQNAAEGGLWNESSFGRGVIVGLLDTGILPNHPSFNDDGMPPPPAKWKGKCEFNKTTDCNNKLIGARSLLIGLKAMKKDQLVVEEVETHRHDWARYPYGEHGCGSGRRSGRAVPSRSVVRPFPSTSIPSPSARLRRSRRAYSSAWLRGTEDHLTALCPTKRRGCWTVGAADGSGDSDHGQAMERNTKENHYTKQAPAILIQGLCPDLPRATGNYNTTQYFNHPLNDVDEGEDCRLQQRWRHGTGAARELVKSAGGAGMILRPSQDDGYTPTTTRTPSCIARRFCGRDEDQSLTSSPRRSPQQP</sequence>
<dbReference type="InterPro" id="IPR045051">
    <property type="entry name" value="SBT"/>
</dbReference>
<feature type="region of interest" description="Disordered" evidence="4">
    <location>
        <begin position="307"/>
        <end position="327"/>
    </location>
</feature>
<evidence type="ECO:0008006" key="7">
    <source>
        <dbReference type="Google" id="ProtNLM"/>
    </source>
</evidence>